<sequence length="117" mass="11871">MLSPSDRSTAGLTSAGKDKTIGTARACDWTETGAFGLTVTLDDTAALTDLDTQGGKRGTVGRHEAVTVSSTGGCAVLLAAGERASAQVDVTNATFSDSRAACRKATTVAQLIEPKLP</sequence>
<name>A0ABX1JJR5_9PSEU</name>
<evidence type="ECO:0008006" key="3">
    <source>
        <dbReference type="Google" id="ProtNLM"/>
    </source>
</evidence>
<proteinExistence type="predicted"/>
<dbReference type="EMBL" id="JAAXLS010000064">
    <property type="protein sequence ID" value="NKQ58705.1"/>
    <property type="molecule type" value="Genomic_DNA"/>
</dbReference>
<evidence type="ECO:0000313" key="2">
    <source>
        <dbReference type="Proteomes" id="UP000715441"/>
    </source>
</evidence>
<protein>
    <recommendedName>
        <fullName evidence="3">DUF3558 domain-containing protein</fullName>
    </recommendedName>
</protein>
<organism evidence="1 2">
    <name type="scientific">Amycolatopsis acididurans</name>
    <dbReference type="NCBI Taxonomy" id="2724524"/>
    <lineage>
        <taxon>Bacteria</taxon>
        <taxon>Bacillati</taxon>
        <taxon>Actinomycetota</taxon>
        <taxon>Actinomycetes</taxon>
        <taxon>Pseudonocardiales</taxon>
        <taxon>Pseudonocardiaceae</taxon>
        <taxon>Amycolatopsis</taxon>
    </lineage>
</organism>
<comment type="caution">
    <text evidence="1">The sequence shown here is derived from an EMBL/GenBank/DDBJ whole genome shotgun (WGS) entry which is preliminary data.</text>
</comment>
<gene>
    <name evidence="1" type="ORF">HFP15_38265</name>
</gene>
<evidence type="ECO:0000313" key="1">
    <source>
        <dbReference type="EMBL" id="NKQ58705.1"/>
    </source>
</evidence>
<keyword evidence="2" id="KW-1185">Reference proteome</keyword>
<dbReference type="Proteomes" id="UP000715441">
    <property type="component" value="Unassembled WGS sequence"/>
</dbReference>
<reference evidence="1 2" key="1">
    <citation type="submission" date="2020-04" db="EMBL/GenBank/DDBJ databases">
        <title>Novel species.</title>
        <authorList>
            <person name="Teo W.F.A."/>
            <person name="Lipun K."/>
            <person name="Srisuk N."/>
            <person name="Duangmal K."/>
        </authorList>
    </citation>
    <scope>NUCLEOTIDE SEQUENCE [LARGE SCALE GENOMIC DNA]</scope>
    <source>
        <strain evidence="1 2">K13G38</strain>
    </source>
</reference>
<accession>A0ABX1JJR5</accession>